<keyword evidence="3" id="KW-1185">Reference proteome</keyword>
<dbReference type="Proteomes" id="UP001596147">
    <property type="component" value="Unassembled WGS sequence"/>
</dbReference>
<gene>
    <name evidence="2" type="ORF">ACFPM4_04415</name>
</gene>
<protein>
    <submittedName>
        <fullName evidence="2">DUF2268 domain-containing protein</fullName>
    </submittedName>
</protein>
<comment type="caution">
    <text evidence="2">The sequence shown here is derived from an EMBL/GenBank/DDBJ whole genome shotgun (WGS) entry which is preliminary data.</text>
</comment>
<accession>A0ABW0LGE8</accession>
<organism evidence="2 3">
    <name type="scientific">Lederbergia graminis</name>
    <dbReference type="NCBI Taxonomy" id="735518"/>
    <lineage>
        <taxon>Bacteria</taxon>
        <taxon>Bacillati</taxon>
        <taxon>Bacillota</taxon>
        <taxon>Bacilli</taxon>
        <taxon>Bacillales</taxon>
        <taxon>Bacillaceae</taxon>
        <taxon>Lederbergia</taxon>
    </lineage>
</organism>
<dbReference type="RefSeq" id="WP_382348070.1">
    <property type="nucleotide sequence ID" value="NZ_JBHSMC010000001.1"/>
</dbReference>
<dbReference type="InterPro" id="IPR018728">
    <property type="entry name" value="DUF2268"/>
</dbReference>
<sequence length="259" mass="30836">MGTDKWLDEFHDNPIELCKKANPGVKDANDFYKYLRLFGMYTPSEQTKKTIGILKKEKIWSKVDQFYQNYRKKWRGPNVDIYIFPINENQHFFMGQLKGKSGIAFPNKLFLFVKNGLEEKELEALFVHEYHHVTRMRKYKKELEQYTLLDSIIFEGLAELAVLNCCGKKYLAQWTKEFSNERIAYFMKHIYEPNLSVTREDRSHDDFLFGRRGIPKMLGYAVGFELVKGYVKNNKITLLDSFEMKSEEFLRNNHFLDKE</sequence>
<evidence type="ECO:0000313" key="3">
    <source>
        <dbReference type="Proteomes" id="UP001596147"/>
    </source>
</evidence>
<reference evidence="3" key="1">
    <citation type="journal article" date="2019" name="Int. J. Syst. Evol. Microbiol.">
        <title>The Global Catalogue of Microorganisms (GCM) 10K type strain sequencing project: providing services to taxonomists for standard genome sequencing and annotation.</title>
        <authorList>
            <consortium name="The Broad Institute Genomics Platform"/>
            <consortium name="The Broad Institute Genome Sequencing Center for Infectious Disease"/>
            <person name="Wu L."/>
            <person name="Ma J."/>
        </authorList>
    </citation>
    <scope>NUCLEOTIDE SEQUENCE [LARGE SCALE GENOMIC DNA]</scope>
    <source>
        <strain evidence="3">CGMCC 1.12237</strain>
    </source>
</reference>
<dbReference type="Pfam" id="PF10026">
    <property type="entry name" value="DUF2268"/>
    <property type="match status" value="1"/>
</dbReference>
<dbReference type="EMBL" id="JBHSMC010000001">
    <property type="protein sequence ID" value="MFC5464002.1"/>
    <property type="molecule type" value="Genomic_DNA"/>
</dbReference>
<proteinExistence type="predicted"/>
<evidence type="ECO:0000259" key="1">
    <source>
        <dbReference type="Pfam" id="PF10026"/>
    </source>
</evidence>
<evidence type="ECO:0000313" key="2">
    <source>
        <dbReference type="EMBL" id="MFC5464002.1"/>
    </source>
</evidence>
<name>A0ABW0LGE8_9BACI</name>
<feature type="domain" description="DUF2268" evidence="1">
    <location>
        <begin position="59"/>
        <end position="250"/>
    </location>
</feature>